<evidence type="ECO:0000256" key="1">
    <source>
        <dbReference type="RuleBase" id="RU000363"/>
    </source>
</evidence>
<comment type="similarity">
    <text evidence="1">Belongs to the short-chain dehydrogenases/reductases (SDR) family.</text>
</comment>
<dbReference type="AlphaFoldDB" id="A0A840SLG0"/>
<proteinExistence type="inferred from homology"/>
<comment type="caution">
    <text evidence="2">The sequence shown here is derived from an EMBL/GenBank/DDBJ whole genome shotgun (WGS) entry which is preliminary data.</text>
</comment>
<dbReference type="Pfam" id="PF00106">
    <property type="entry name" value="adh_short"/>
    <property type="match status" value="1"/>
</dbReference>
<dbReference type="PANTHER" id="PTHR43975:SF2">
    <property type="entry name" value="EG:BACR7A4.14 PROTEIN-RELATED"/>
    <property type="match status" value="1"/>
</dbReference>
<dbReference type="PROSITE" id="PS00061">
    <property type="entry name" value="ADH_SHORT"/>
    <property type="match status" value="1"/>
</dbReference>
<organism evidence="2 3">
    <name type="scientific">Amaricoccus macauensis</name>
    <dbReference type="NCBI Taxonomy" id="57001"/>
    <lineage>
        <taxon>Bacteria</taxon>
        <taxon>Pseudomonadati</taxon>
        <taxon>Pseudomonadota</taxon>
        <taxon>Alphaproteobacteria</taxon>
        <taxon>Rhodobacterales</taxon>
        <taxon>Paracoccaceae</taxon>
        <taxon>Amaricoccus</taxon>
    </lineage>
</organism>
<dbReference type="InterPro" id="IPR002347">
    <property type="entry name" value="SDR_fam"/>
</dbReference>
<evidence type="ECO:0000313" key="2">
    <source>
        <dbReference type="EMBL" id="MBB5222787.1"/>
    </source>
</evidence>
<accession>A0A840SLG0</accession>
<dbReference type="InterPro" id="IPR036291">
    <property type="entry name" value="NAD(P)-bd_dom_sf"/>
</dbReference>
<dbReference type="EMBL" id="JACHFM010000002">
    <property type="protein sequence ID" value="MBB5222787.1"/>
    <property type="molecule type" value="Genomic_DNA"/>
</dbReference>
<dbReference type="PANTHER" id="PTHR43975">
    <property type="entry name" value="ZGC:101858"/>
    <property type="match status" value="1"/>
</dbReference>
<dbReference type="Proteomes" id="UP000549457">
    <property type="component" value="Unassembled WGS sequence"/>
</dbReference>
<dbReference type="RefSeq" id="WP_184150226.1">
    <property type="nucleotide sequence ID" value="NZ_JACHFM010000002.1"/>
</dbReference>
<dbReference type="InterPro" id="IPR020904">
    <property type="entry name" value="Sc_DH/Rdtase_CS"/>
</dbReference>
<keyword evidence="3" id="KW-1185">Reference proteome</keyword>
<reference evidence="2 3" key="1">
    <citation type="submission" date="2020-08" db="EMBL/GenBank/DDBJ databases">
        <title>Genomic Encyclopedia of Type Strains, Phase IV (KMG-IV): sequencing the most valuable type-strain genomes for metagenomic binning, comparative biology and taxonomic classification.</title>
        <authorList>
            <person name="Goeker M."/>
        </authorList>
    </citation>
    <scope>NUCLEOTIDE SEQUENCE [LARGE SCALE GENOMIC DNA]</scope>
    <source>
        <strain evidence="2 3">DSM 101730</strain>
    </source>
</reference>
<dbReference type="PRINTS" id="PR00080">
    <property type="entry name" value="SDRFAMILY"/>
</dbReference>
<dbReference type="Gene3D" id="3.40.50.720">
    <property type="entry name" value="NAD(P)-binding Rossmann-like Domain"/>
    <property type="match status" value="1"/>
</dbReference>
<dbReference type="SUPFAM" id="SSF51735">
    <property type="entry name" value="NAD(P)-binding Rossmann-fold domains"/>
    <property type="match status" value="1"/>
</dbReference>
<evidence type="ECO:0000313" key="3">
    <source>
        <dbReference type="Proteomes" id="UP000549457"/>
    </source>
</evidence>
<gene>
    <name evidence="2" type="ORF">HNP73_002723</name>
</gene>
<protein>
    <submittedName>
        <fullName evidence="2">NAD(P)-dependent dehydrogenase (Short-subunit alcohol dehydrogenase family)</fullName>
    </submittedName>
</protein>
<name>A0A840SLG0_9RHOB</name>
<dbReference type="PRINTS" id="PR00081">
    <property type="entry name" value="GDHRDH"/>
</dbReference>
<sequence>MSTETPGGSGAISRVVIISGANRGIGLAIAQELSGRGYRLSLGARDPASLADVFGPESDSLQFARFDAFDKTSATDWVAAAVDRFGRIDGLVNNAGSAEQVSLMDDDEEALDRLWTVNVKAPLRLTRLCLPHLEATGAGRIVNVASLSGKRVRNGSVGYNMTKFALMGLTHTTRHVAWDRGVRATAVCPSFVRTDMSSHTKKLAPDEMIQPGTMAELVRTLIELPNSAAIAELLVNCRLEDML</sequence>